<name>A0ABP0HGF2_9DINO</name>
<keyword evidence="2" id="KW-1185">Reference proteome</keyword>
<comment type="caution">
    <text evidence="1">The sequence shown here is derived from an EMBL/GenBank/DDBJ whole genome shotgun (WGS) entry which is preliminary data.</text>
</comment>
<evidence type="ECO:0000313" key="1">
    <source>
        <dbReference type="EMBL" id="CAK8988937.1"/>
    </source>
</evidence>
<dbReference type="Proteomes" id="UP001642464">
    <property type="component" value="Unassembled WGS sequence"/>
</dbReference>
<proteinExistence type="predicted"/>
<sequence length="137" mass="15296">MHHITWGFFPSPRRSNLGDLITATQLHHDHHRRWRQTLDQLLKTKQTEGSHKLASFCQVVQAGNMHPQSDVLLIMGVWNSAAFRATNGIILSDLQTISGCACVGRSSGVFQYNAGRTHNIPTKMSPDPVARDVEPDQ</sequence>
<protein>
    <submittedName>
        <fullName evidence="1">Protein transport protein Sec24-like</fullName>
    </submittedName>
</protein>
<gene>
    <name evidence="1" type="ORF">SCF082_LOCUS1596</name>
</gene>
<accession>A0ABP0HGF2</accession>
<evidence type="ECO:0000313" key="2">
    <source>
        <dbReference type="Proteomes" id="UP001642464"/>
    </source>
</evidence>
<organism evidence="1 2">
    <name type="scientific">Durusdinium trenchii</name>
    <dbReference type="NCBI Taxonomy" id="1381693"/>
    <lineage>
        <taxon>Eukaryota</taxon>
        <taxon>Sar</taxon>
        <taxon>Alveolata</taxon>
        <taxon>Dinophyceae</taxon>
        <taxon>Suessiales</taxon>
        <taxon>Symbiodiniaceae</taxon>
        <taxon>Durusdinium</taxon>
    </lineage>
</organism>
<dbReference type="EMBL" id="CAXAMM010000786">
    <property type="protein sequence ID" value="CAK8988937.1"/>
    <property type="molecule type" value="Genomic_DNA"/>
</dbReference>
<reference evidence="1 2" key="1">
    <citation type="submission" date="2024-02" db="EMBL/GenBank/DDBJ databases">
        <authorList>
            <person name="Chen Y."/>
            <person name="Shah S."/>
            <person name="Dougan E. K."/>
            <person name="Thang M."/>
            <person name="Chan C."/>
        </authorList>
    </citation>
    <scope>NUCLEOTIDE SEQUENCE [LARGE SCALE GENOMIC DNA]</scope>
</reference>